<keyword evidence="1" id="KW-1133">Transmembrane helix</keyword>
<protein>
    <recommendedName>
        <fullName evidence="4">DUF4149 domain-containing protein</fullName>
    </recommendedName>
</protein>
<comment type="caution">
    <text evidence="2">The sequence shown here is derived from an EMBL/GenBank/DDBJ whole genome shotgun (WGS) entry which is preliminary data.</text>
</comment>
<keyword evidence="1" id="KW-0812">Transmembrane</keyword>
<feature type="transmembrane region" description="Helical" evidence="1">
    <location>
        <begin position="111"/>
        <end position="131"/>
    </location>
</feature>
<feature type="transmembrane region" description="Helical" evidence="1">
    <location>
        <begin position="41"/>
        <end position="64"/>
    </location>
</feature>
<gene>
    <name evidence="2" type="ORF">ACFO6V_00120</name>
</gene>
<dbReference type="EMBL" id="JBHSFI010000001">
    <property type="protein sequence ID" value="MFC4626614.1"/>
    <property type="molecule type" value="Genomic_DNA"/>
</dbReference>
<keyword evidence="3" id="KW-1185">Reference proteome</keyword>
<reference evidence="3" key="1">
    <citation type="journal article" date="2019" name="Int. J. Syst. Evol. Microbiol.">
        <title>The Global Catalogue of Microorganisms (GCM) 10K type strain sequencing project: providing services to taxonomists for standard genome sequencing and annotation.</title>
        <authorList>
            <consortium name="The Broad Institute Genomics Platform"/>
            <consortium name="The Broad Institute Genome Sequencing Center for Infectious Disease"/>
            <person name="Wu L."/>
            <person name="Ma J."/>
        </authorList>
    </citation>
    <scope>NUCLEOTIDE SEQUENCE [LARGE SCALE GENOMIC DNA]</scope>
    <source>
        <strain evidence="3">CCUG 42722</strain>
    </source>
</reference>
<dbReference type="RefSeq" id="WP_377130891.1">
    <property type="nucleotide sequence ID" value="NZ_JBHSFI010000001.1"/>
</dbReference>
<keyword evidence="1" id="KW-0472">Membrane</keyword>
<evidence type="ECO:0008006" key="4">
    <source>
        <dbReference type="Google" id="ProtNLM"/>
    </source>
</evidence>
<name>A0ABV9HBA4_9MICO</name>
<evidence type="ECO:0000313" key="2">
    <source>
        <dbReference type="EMBL" id="MFC4626614.1"/>
    </source>
</evidence>
<accession>A0ABV9HBA4</accession>
<evidence type="ECO:0000313" key="3">
    <source>
        <dbReference type="Proteomes" id="UP001596011"/>
    </source>
</evidence>
<dbReference type="Proteomes" id="UP001596011">
    <property type="component" value="Unassembled WGS sequence"/>
</dbReference>
<sequence>MTETKLRTLSAAAFALAVLAGIAEGAVSVAAIHAQEGIDGGLVIQMAFRGLIFAAALACAWYLAAGRRWAWWALLAGLGVLGLASMVVPMAADLAGGASWYYTLGGDVSPAMPAIRVLHIGFVVAGVVTMLQPRVRLSLDGAGRPDRTVAA</sequence>
<feature type="transmembrane region" description="Helical" evidence="1">
    <location>
        <begin position="71"/>
        <end position="91"/>
    </location>
</feature>
<proteinExistence type="predicted"/>
<organism evidence="2 3">
    <name type="scientific">Promicromonospora alba</name>
    <dbReference type="NCBI Taxonomy" id="1616110"/>
    <lineage>
        <taxon>Bacteria</taxon>
        <taxon>Bacillati</taxon>
        <taxon>Actinomycetota</taxon>
        <taxon>Actinomycetes</taxon>
        <taxon>Micrococcales</taxon>
        <taxon>Promicromonosporaceae</taxon>
        <taxon>Promicromonospora</taxon>
    </lineage>
</organism>
<evidence type="ECO:0000256" key="1">
    <source>
        <dbReference type="SAM" id="Phobius"/>
    </source>
</evidence>